<evidence type="ECO:0000313" key="6">
    <source>
        <dbReference type="Proteomes" id="UP000002939"/>
    </source>
</evidence>
<dbReference type="STRING" id="626369.HMPREF0446_00866"/>
<reference evidence="5" key="1">
    <citation type="submission" date="2009-09" db="EMBL/GenBank/DDBJ databases">
        <authorList>
            <consortium name="The Broad Institute Genome Sequencing Platform"/>
            <person name="Ward D."/>
            <person name="Feldgarden M."/>
            <person name="Earl A."/>
            <person name="Young S.K."/>
            <person name="Zeng Q."/>
            <person name="Koehrsen M."/>
            <person name="Alvarado L."/>
            <person name="Berlin A."/>
            <person name="Bochicchio J."/>
            <person name="Borenstein D."/>
            <person name="Chapman S.B."/>
            <person name="Chen Z."/>
            <person name="Engels R."/>
            <person name="Freedman E."/>
            <person name="Gellesch M."/>
            <person name="Goldberg J."/>
            <person name="Griggs A."/>
            <person name="Gujja S."/>
            <person name="Heilman E."/>
            <person name="Heiman D."/>
            <person name="Hepburn T."/>
            <person name="Howarth C."/>
            <person name="Jen D."/>
            <person name="Larson L."/>
            <person name="Lewis B."/>
            <person name="Mehta T."/>
            <person name="Park D."/>
            <person name="Pearson M."/>
            <person name="Roberts A."/>
            <person name="Saif S."/>
            <person name="Shea T."/>
            <person name="Shenoy N."/>
            <person name="Sisk P."/>
            <person name="Stolte C."/>
            <person name="Sykes S."/>
            <person name="Thomson T."/>
            <person name="Walk T."/>
            <person name="White J."/>
            <person name="Yandava C."/>
            <person name="Sibley C.D."/>
            <person name="Field T.R."/>
            <person name="Grinwis M."/>
            <person name="Eshaghurshan C.S."/>
            <person name="Surette M.G."/>
            <person name="Haas B."/>
            <person name="Nusbaum C."/>
            <person name="Birren B."/>
        </authorList>
    </citation>
    <scope>NUCLEOTIDE SEQUENCE [LARGE SCALE GENOMIC DNA]</scope>
    <source>
        <strain evidence="5">ATCC 700633</strain>
    </source>
</reference>
<protein>
    <recommendedName>
        <fullName evidence="4">HTH gntR-type domain-containing protein</fullName>
    </recommendedName>
</protein>
<proteinExistence type="predicted"/>
<dbReference type="PANTHER" id="PTHR44846">
    <property type="entry name" value="MANNOSYL-D-GLYCERATE TRANSPORT/METABOLISM SYSTEM REPRESSOR MNGR-RELATED"/>
    <property type="match status" value="1"/>
</dbReference>
<evidence type="ECO:0000256" key="2">
    <source>
        <dbReference type="ARBA" id="ARBA00023125"/>
    </source>
</evidence>
<dbReference type="PANTHER" id="PTHR44846:SF1">
    <property type="entry name" value="MANNOSYL-D-GLYCERATE TRANSPORT_METABOLISM SYSTEM REPRESSOR MNGR-RELATED"/>
    <property type="match status" value="1"/>
</dbReference>
<reference evidence="5" key="2">
    <citation type="submission" date="2011-10" db="EMBL/GenBank/DDBJ databases">
        <title>The Genome Sequence of Granulicatella elegans ATCC 700633.</title>
        <authorList>
            <consortium name="The Broad Institute Genome Sequencing Platform"/>
            <consortium name="The Broad Institute Genome Sequencing Center for Infectious Disease"/>
            <person name="Earl A."/>
            <person name="Ward D."/>
            <person name="Feldgarden M."/>
            <person name="Gevers D."/>
            <person name="Sibley C.D."/>
            <person name="Field T.R."/>
            <person name="Grinwis M."/>
            <person name="Eshaghurshan C.S."/>
            <person name="Surette M.G."/>
            <person name="Young S.K."/>
            <person name="Zeng Q."/>
            <person name="Gargeya S."/>
            <person name="Fitzgerald M."/>
            <person name="Haas B."/>
            <person name="Abouelleil A."/>
            <person name="Alvarado L."/>
            <person name="Arachchi H.M."/>
            <person name="Berlin A."/>
            <person name="Brown A."/>
            <person name="Chapman S.B."/>
            <person name="Chen Z."/>
            <person name="Dunbar C."/>
            <person name="Freedman E."/>
            <person name="Gearin G."/>
            <person name="Goldberg J."/>
            <person name="Griggs A."/>
            <person name="Gujja S."/>
            <person name="Heiman D."/>
            <person name="Howarth C."/>
            <person name="Larson L."/>
            <person name="Lui A."/>
            <person name="MacDonald P.J.P."/>
            <person name="Montmayeur A."/>
            <person name="Murphy C."/>
            <person name="Neiman D."/>
            <person name="Pearson M."/>
            <person name="Priest M."/>
            <person name="Roberts A."/>
            <person name="Saif S."/>
            <person name="Shea T."/>
            <person name="Shenoy N."/>
            <person name="Sisk P."/>
            <person name="Stolte C."/>
            <person name="Sykes S."/>
            <person name="Wortman J."/>
            <person name="Nusbaum C."/>
            <person name="Birren B."/>
        </authorList>
    </citation>
    <scope>NUCLEOTIDE SEQUENCE [LARGE SCALE GENOMIC DNA]</scope>
    <source>
        <strain evidence="5">ATCC 700633</strain>
    </source>
</reference>
<evidence type="ECO:0000256" key="1">
    <source>
        <dbReference type="ARBA" id="ARBA00023015"/>
    </source>
</evidence>
<dbReference type="AlphaFoldDB" id="D0BLL3"/>
<keyword evidence="3" id="KW-0804">Transcription</keyword>
<dbReference type="Pfam" id="PF00392">
    <property type="entry name" value="GntR"/>
    <property type="match status" value="1"/>
</dbReference>
<evidence type="ECO:0000313" key="5">
    <source>
        <dbReference type="EMBL" id="EEW92878.1"/>
    </source>
</evidence>
<keyword evidence="1" id="KW-0805">Transcription regulation</keyword>
<keyword evidence="2" id="KW-0238">DNA-binding</keyword>
<feature type="domain" description="HTH gntR-type" evidence="4">
    <location>
        <begin position="7"/>
        <end position="74"/>
    </location>
</feature>
<accession>D0BLL3</accession>
<dbReference type="Pfam" id="PF07702">
    <property type="entry name" value="UTRA"/>
    <property type="match status" value="1"/>
</dbReference>
<dbReference type="SMART" id="SM00866">
    <property type="entry name" value="UTRA"/>
    <property type="match status" value="1"/>
</dbReference>
<organism evidence="5 6">
    <name type="scientific">Granulicatella elegans ATCC 700633</name>
    <dbReference type="NCBI Taxonomy" id="626369"/>
    <lineage>
        <taxon>Bacteria</taxon>
        <taxon>Bacillati</taxon>
        <taxon>Bacillota</taxon>
        <taxon>Bacilli</taxon>
        <taxon>Lactobacillales</taxon>
        <taxon>Carnobacteriaceae</taxon>
        <taxon>Granulicatella</taxon>
    </lineage>
</organism>
<keyword evidence="6" id="KW-1185">Reference proteome</keyword>
<dbReference type="Proteomes" id="UP000002939">
    <property type="component" value="Unassembled WGS sequence"/>
</dbReference>
<dbReference type="PROSITE" id="PS50949">
    <property type="entry name" value="HTH_GNTR"/>
    <property type="match status" value="1"/>
</dbReference>
<dbReference type="GO" id="GO:0003700">
    <property type="term" value="F:DNA-binding transcription factor activity"/>
    <property type="evidence" value="ECO:0007669"/>
    <property type="project" value="InterPro"/>
</dbReference>
<evidence type="ECO:0000256" key="3">
    <source>
        <dbReference type="ARBA" id="ARBA00023163"/>
    </source>
</evidence>
<dbReference type="GO" id="GO:0045892">
    <property type="term" value="P:negative regulation of DNA-templated transcription"/>
    <property type="evidence" value="ECO:0007669"/>
    <property type="project" value="TreeGrafter"/>
</dbReference>
<evidence type="ECO:0000259" key="4">
    <source>
        <dbReference type="PROSITE" id="PS50949"/>
    </source>
</evidence>
<dbReference type="InterPro" id="IPR036390">
    <property type="entry name" value="WH_DNA-bd_sf"/>
</dbReference>
<dbReference type="InterPro" id="IPR011663">
    <property type="entry name" value="UTRA"/>
</dbReference>
<dbReference type="InterPro" id="IPR000524">
    <property type="entry name" value="Tscrpt_reg_HTH_GntR"/>
</dbReference>
<comment type="caution">
    <text evidence="5">The sequence shown here is derived from an EMBL/GenBank/DDBJ whole genome shotgun (WGS) entry which is preliminary data.</text>
</comment>
<dbReference type="EMBL" id="ACRF02000016">
    <property type="protein sequence ID" value="EEW92878.1"/>
    <property type="molecule type" value="Genomic_DNA"/>
</dbReference>
<name>D0BLL3_9LACT</name>
<dbReference type="GO" id="GO:0003677">
    <property type="term" value="F:DNA binding"/>
    <property type="evidence" value="ECO:0007669"/>
    <property type="project" value="UniProtKB-KW"/>
</dbReference>
<dbReference type="PRINTS" id="PR00035">
    <property type="entry name" value="HTHGNTR"/>
</dbReference>
<dbReference type="SUPFAM" id="SSF64288">
    <property type="entry name" value="Chorismate lyase-like"/>
    <property type="match status" value="1"/>
</dbReference>
<dbReference type="InterPro" id="IPR050679">
    <property type="entry name" value="Bact_HTH_transcr_reg"/>
</dbReference>
<dbReference type="CDD" id="cd07377">
    <property type="entry name" value="WHTH_GntR"/>
    <property type="match status" value="1"/>
</dbReference>
<dbReference type="OrthoDB" id="9815017at2"/>
<dbReference type="SUPFAM" id="SSF46785">
    <property type="entry name" value="Winged helix' DNA-binding domain"/>
    <property type="match status" value="1"/>
</dbReference>
<dbReference type="Gene3D" id="3.40.1410.10">
    <property type="entry name" value="Chorismate lyase-like"/>
    <property type="match status" value="1"/>
</dbReference>
<dbReference type="RefSeq" id="WP_006703139.1">
    <property type="nucleotide sequence ID" value="NZ_KI391971.1"/>
</dbReference>
<dbReference type="SMART" id="SM00345">
    <property type="entry name" value="HTH_GNTR"/>
    <property type="match status" value="1"/>
</dbReference>
<sequence>MVETEQVPLYSKLSLDLIEYITTHGQVHQKMLSEREICKEYGVSRTTVRTALKELESLGYIYKRHGKGTFISSQWKERQNLLEGYSFTEQMKELGRTPSTSITAFHYYKADSYIAQQLGIETGEYIYRLKRIRFADGVPMMKETTFLPARLFPNLTQEQLQNRSLYEVFSDDFQQKIIYADEEFSASILTKDEAPILETPMHAACLRLKRISVNNENHVIEFTISVARSDQFFYKVRYHRNSHK</sequence>
<dbReference type="InterPro" id="IPR028978">
    <property type="entry name" value="Chorismate_lyase_/UTRA_dom_sf"/>
</dbReference>
<dbReference type="Gene3D" id="1.10.10.10">
    <property type="entry name" value="Winged helix-like DNA-binding domain superfamily/Winged helix DNA-binding domain"/>
    <property type="match status" value="1"/>
</dbReference>
<dbReference type="eggNOG" id="COG2188">
    <property type="taxonomic scope" value="Bacteria"/>
</dbReference>
<dbReference type="HOGENOM" id="CLU_063236_2_1_9"/>
<gene>
    <name evidence="5" type="ORF">HMPREF0446_00866</name>
</gene>
<dbReference type="InterPro" id="IPR036388">
    <property type="entry name" value="WH-like_DNA-bd_sf"/>
</dbReference>